<organism evidence="4 5">
    <name type="scientific">Acanthamoeba castellanii medusavirus J1</name>
    <dbReference type="NCBI Taxonomy" id="3114988"/>
    <lineage>
        <taxon>Viruses</taxon>
        <taxon>Varidnaviria</taxon>
        <taxon>Bamfordvirae</taxon>
        <taxon>Nucleocytoviricota</taxon>
        <taxon>Megaviricetes</taxon>
        <taxon>Mamonoviridae</taxon>
        <taxon>Medusavirus</taxon>
        <taxon>Medusavirus medusae</taxon>
    </lineage>
</organism>
<dbReference type="InterPro" id="IPR036877">
    <property type="entry name" value="SUI1_dom_sf"/>
</dbReference>
<dbReference type="CDD" id="cd11566">
    <property type="entry name" value="eIF1_SUI1"/>
    <property type="match status" value="1"/>
</dbReference>
<evidence type="ECO:0000259" key="3">
    <source>
        <dbReference type="PROSITE" id="PS50296"/>
    </source>
</evidence>
<keyword evidence="4" id="KW-0396">Initiation factor</keyword>
<keyword evidence="5" id="KW-1185">Reference proteome</keyword>
<dbReference type="Proteomes" id="UP001161669">
    <property type="component" value="Segment"/>
</dbReference>
<evidence type="ECO:0000313" key="4">
    <source>
        <dbReference type="EMBL" id="BBI30533.1"/>
    </source>
</evidence>
<evidence type="ECO:0000256" key="2">
    <source>
        <dbReference type="ARBA" id="ARBA00022917"/>
    </source>
</evidence>
<protein>
    <submittedName>
        <fullName evidence="4">Initiation factor eIF1/SUI</fullName>
    </submittedName>
</protein>
<feature type="domain" description="SUI1" evidence="3">
    <location>
        <begin position="18"/>
        <end position="87"/>
    </location>
</feature>
<dbReference type="Gene3D" id="3.30.780.10">
    <property type="entry name" value="SUI1-like domain"/>
    <property type="match status" value="1"/>
</dbReference>
<dbReference type="SUPFAM" id="SSF55159">
    <property type="entry name" value="eIF1-like"/>
    <property type="match status" value="1"/>
</dbReference>
<proteinExistence type="inferred from homology"/>
<dbReference type="InterPro" id="IPR005874">
    <property type="entry name" value="SUI1_euk"/>
</dbReference>
<evidence type="ECO:0000256" key="1">
    <source>
        <dbReference type="ARBA" id="ARBA00005422"/>
    </source>
</evidence>
<comment type="similarity">
    <text evidence="1">Belongs to the SUI1 family.</text>
</comment>
<reference evidence="5" key="1">
    <citation type="journal article" date="2019" name="J. Virol.">
        <title>Medusavirus, a novel large DNA virus discovered from hot spring water.</title>
        <authorList>
            <person name="Yoshikawa G."/>
            <person name="Blanc-Mathieu R."/>
            <person name="Song C."/>
            <person name="Kayama Y."/>
            <person name="Mochizuki T."/>
            <person name="Murata K."/>
            <person name="Ogata H."/>
            <person name="Takemura M."/>
        </authorList>
    </citation>
    <scope>NUCLEOTIDE SEQUENCE [LARGE SCALE GENOMIC DNA]</scope>
</reference>
<dbReference type="InterPro" id="IPR001950">
    <property type="entry name" value="SUI1"/>
</dbReference>
<dbReference type="PANTHER" id="PTHR10388">
    <property type="entry name" value="EUKARYOTIC TRANSLATION INITIATION FACTOR SUI1"/>
    <property type="match status" value="1"/>
</dbReference>
<accession>A0A3T1CXH6</accession>
<dbReference type="EMBL" id="AP018495">
    <property type="protein sequence ID" value="BBI30533.1"/>
    <property type="molecule type" value="Genomic_DNA"/>
</dbReference>
<name>A0A3T1CXH6_9VIRU</name>
<sequence length="99" mass="11286">MYNPESELDAITGDTTSVHIRVQKRNARSYVTLIEHAPPEHVDKLLQCFRKILCCNGTIIESTEHGRIVQLQGDHRESVGDFLVEKKIVSRDSIKIHGY</sequence>
<dbReference type="KEGG" id="vg:80540885"/>
<dbReference type="Pfam" id="PF01253">
    <property type="entry name" value="SUI1"/>
    <property type="match status" value="1"/>
</dbReference>
<evidence type="ECO:0000313" key="5">
    <source>
        <dbReference type="Proteomes" id="UP001161669"/>
    </source>
</evidence>
<dbReference type="PROSITE" id="PS50296">
    <property type="entry name" value="SUI1"/>
    <property type="match status" value="1"/>
</dbReference>
<keyword evidence="2" id="KW-0648">Protein biosynthesis</keyword>